<dbReference type="PANTHER" id="PTHR10579">
    <property type="entry name" value="CALCIUM-ACTIVATED CHLORIDE CHANNEL REGULATOR"/>
    <property type="match status" value="1"/>
</dbReference>
<evidence type="ECO:0000313" key="3">
    <source>
        <dbReference type="Proteomes" id="UP000502508"/>
    </source>
</evidence>
<reference evidence="2 3" key="1">
    <citation type="submission" date="2020-03" db="EMBL/GenBank/DDBJ databases">
        <title>Whole genome shotgun sequence of Phytohabitans flavus NBRC 107702.</title>
        <authorList>
            <person name="Komaki H."/>
            <person name="Tamura T."/>
        </authorList>
    </citation>
    <scope>NUCLEOTIDE SEQUENCE [LARGE SCALE GENOMIC DNA]</scope>
    <source>
        <strain evidence="2 3">NBRC 107702</strain>
    </source>
</reference>
<dbReference type="Gene3D" id="1.20.120.1690">
    <property type="match status" value="1"/>
</dbReference>
<dbReference type="InterPro" id="IPR041176">
    <property type="entry name" value="VWA_3_C"/>
</dbReference>
<accession>A0A6F8Y4U9</accession>
<dbReference type="Pfam" id="PF18571">
    <property type="entry name" value="VWA_3_C"/>
    <property type="match status" value="1"/>
</dbReference>
<dbReference type="RefSeq" id="WP_173041001.1">
    <property type="nucleotide sequence ID" value="NZ_AP022870.1"/>
</dbReference>
<dbReference type="EMBL" id="AP022870">
    <property type="protein sequence ID" value="BCB81008.1"/>
    <property type="molecule type" value="Genomic_DNA"/>
</dbReference>
<reference evidence="2 3" key="2">
    <citation type="submission" date="2020-03" db="EMBL/GenBank/DDBJ databases">
        <authorList>
            <person name="Ichikawa N."/>
            <person name="Kimura A."/>
            <person name="Kitahashi Y."/>
            <person name="Uohara A."/>
        </authorList>
    </citation>
    <scope>NUCLEOTIDE SEQUENCE [LARGE SCALE GENOMIC DNA]</scope>
    <source>
        <strain evidence="2 3">NBRC 107702</strain>
    </source>
</reference>
<dbReference type="CDD" id="cd00198">
    <property type="entry name" value="vWFA"/>
    <property type="match status" value="1"/>
</dbReference>
<protein>
    <submittedName>
        <fullName evidence="2">VWA domain-containing protein</fullName>
    </submittedName>
</protein>
<evidence type="ECO:0000313" key="2">
    <source>
        <dbReference type="EMBL" id="BCB81008.1"/>
    </source>
</evidence>
<organism evidence="2 3">
    <name type="scientific">Phytohabitans flavus</name>
    <dbReference type="NCBI Taxonomy" id="1076124"/>
    <lineage>
        <taxon>Bacteria</taxon>
        <taxon>Bacillati</taxon>
        <taxon>Actinomycetota</taxon>
        <taxon>Actinomycetes</taxon>
        <taxon>Micromonosporales</taxon>
        <taxon>Micromonosporaceae</taxon>
    </lineage>
</organism>
<dbReference type="Proteomes" id="UP000502508">
    <property type="component" value="Chromosome"/>
</dbReference>
<dbReference type="AlphaFoldDB" id="A0A6F8Y4U9"/>
<dbReference type="InterPro" id="IPR051266">
    <property type="entry name" value="CLCR"/>
</dbReference>
<name>A0A6F8Y4U9_9ACTN</name>
<dbReference type="KEGG" id="pfla:Pflav_074180"/>
<dbReference type="PANTHER" id="PTHR10579:SF43">
    <property type="entry name" value="ZINC FINGER (C3HC4-TYPE RING FINGER) FAMILY PROTEIN"/>
    <property type="match status" value="1"/>
</dbReference>
<dbReference type="InterPro" id="IPR002035">
    <property type="entry name" value="VWF_A"/>
</dbReference>
<dbReference type="SMART" id="SM00327">
    <property type="entry name" value="VWA"/>
    <property type="match status" value="1"/>
</dbReference>
<evidence type="ECO:0000259" key="1">
    <source>
        <dbReference type="PROSITE" id="PS50234"/>
    </source>
</evidence>
<dbReference type="Pfam" id="PF13768">
    <property type="entry name" value="VWA_3"/>
    <property type="match status" value="1"/>
</dbReference>
<dbReference type="SUPFAM" id="SSF53300">
    <property type="entry name" value="vWA-like"/>
    <property type="match status" value="1"/>
</dbReference>
<gene>
    <name evidence="2" type="ORF">Pflav_074180</name>
</gene>
<dbReference type="InterPro" id="IPR036465">
    <property type="entry name" value="vWFA_dom_sf"/>
</dbReference>
<dbReference type="PROSITE" id="PS50234">
    <property type="entry name" value="VWFA"/>
    <property type="match status" value="1"/>
</dbReference>
<dbReference type="Gene3D" id="3.40.50.410">
    <property type="entry name" value="von Willebrand factor, type A domain"/>
    <property type="match status" value="1"/>
</dbReference>
<dbReference type="Gene3D" id="2.60.40.3670">
    <property type="match status" value="1"/>
</dbReference>
<feature type="domain" description="VWFA" evidence="1">
    <location>
        <begin position="45"/>
        <end position="219"/>
    </location>
</feature>
<sequence>MTAQFTAEVDQNEYLPEGGRVVDAIVTVTAQGGDLRDASTALTAAQVILVDTSGSMAMPGTKIAEAKKATAVAIDTLRDGVAFAVVAGTAGAHMIYPGDTRMVPANPQTRAEAKAAVSRLRADGGTAIGRWLDLANYLFAGQQAEVKHAILLTDGQNQHETPAELQRVLDACEGKFICDSRGVGTDWVATELRKVASTLLGTADGLEDPSELPAAFRSMTEAAMGKSVADVSLRVWTPAGSKIRFVKQVFPQVEELTGRKVEVSARIGDYPTGAWGAESRDYHISVEVEPDTIGEEVLAARFSLVSGGSVLTEKLVLARWTDDTALSTKINPQVAHYTGQAELASVIQEGLKARDEGDAETATAKLGRAVQLANESGHEGTAKLLARVVDVVDAPTGTVRLKKQVAGVDAELTNVRSTKTVRVKKKQPEEG</sequence>
<keyword evidence="3" id="KW-1185">Reference proteome</keyword>
<proteinExistence type="predicted"/>